<keyword evidence="3" id="KW-0732">Signal</keyword>
<dbReference type="InterPro" id="IPR008816">
    <property type="entry name" value="Gly_zipper_2TM_dom"/>
</dbReference>
<comment type="subcellular location">
    <subcellularLocation>
        <location evidence="1">Membrane</location>
    </subcellularLocation>
</comment>
<proteinExistence type="predicted"/>
<feature type="signal peptide" evidence="3">
    <location>
        <begin position="1"/>
        <end position="28"/>
    </location>
</feature>
<dbReference type="GO" id="GO:0019867">
    <property type="term" value="C:outer membrane"/>
    <property type="evidence" value="ECO:0007669"/>
    <property type="project" value="InterPro"/>
</dbReference>
<reference evidence="5 6" key="1">
    <citation type="submission" date="2013-08" db="EMBL/GenBank/DDBJ databases">
        <title>Genome sequencing of Lysobacter.</title>
        <authorList>
            <person name="Zhang S."/>
            <person name="Wang G."/>
        </authorList>
    </citation>
    <scope>NUCLEOTIDE SEQUENCE [LARGE SCALE GENOMIC DNA]</scope>
    <source>
        <strain evidence="5 6">Ko07</strain>
    </source>
</reference>
<dbReference type="eggNOG" id="COG3133">
    <property type="taxonomic scope" value="Bacteria"/>
</dbReference>
<evidence type="ECO:0000313" key="6">
    <source>
        <dbReference type="Proteomes" id="UP000030017"/>
    </source>
</evidence>
<dbReference type="Pfam" id="PF05433">
    <property type="entry name" value="Rick_17kDa_Anti"/>
    <property type="match status" value="1"/>
</dbReference>
<evidence type="ECO:0000259" key="4">
    <source>
        <dbReference type="Pfam" id="PF05433"/>
    </source>
</evidence>
<comment type="caution">
    <text evidence="5">The sequence shown here is derived from an EMBL/GenBank/DDBJ whole genome shotgun (WGS) entry which is preliminary data.</text>
</comment>
<protein>
    <recommendedName>
        <fullName evidence="4">Glycine zipper 2TM domain-containing protein</fullName>
    </recommendedName>
</protein>
<keyword evidence="2" id="KW-0472">Membrane</keyword>
<dbReference type="EMBL" id="AVPS01000005">
    <property type="protein sequence ID" value="KGM51740.1"/>
    <property type="molecule type" value="Genomic_DNA"/>
</dbReference>
<dbReference type="Proteomes" id="UP000030017">
    <property type="component" value="Unassembled WGS sequence"/>
</dbReference>
<feature type="domain" description="Glycine zipper 2TM" evidence="4">
    <location>
        <begin position="74"/>
        <end position="117"/>
    </location>
</feature>
<gene>
    <name evidence="5" type="ORF">N792_08745</name>
</gene>
<dbReference type="InterPro" id="IPR051407">
    <property type="entry name" value="Bact_OM_lipoprot/Surf_antigen"/>
</dbReference>
<dbReference type="OrthoDB" id="5966509at2"/>
<evidence type="ECO:0000256" key="2">
    <source>
        <dbReference type="ARBA" id="ARBA00023136"/>
    </source>
</evidence>
<keyword evidence="6" id="KW-1185">Reference proteome</keyword>
<name>A0A0A0ENA3_9GAMM</name>
<dbReference type="PANTHER" id="PTHR35603:SF2">
    <property type="entry name" value="OUTER MEMBRANE LIPOPROTEIN"/>
    <property type="match status" value="1"/>
</dbReference>
<evidence type="ECO:0000256" key="3">
    <source>
        <dbReference type="SAM" id="SignalP"/>
    </source>
</evidence>
<evidence type="ECO:0000256" key="1">
    <source>
        <dbReference type="ARBA" id="ARBA00004370"/>
    </source>
</evidence>
<dbReference type="RefSeq" id="WP_036193985.1">
    <property type="nucleotide sequence ID" value="NZ_AVPS01000005.1"/>
</dbReference>
<evidence type="ECO:0000313" key="5">
    <source>
        <dbReference type="EMBL" id="KGM51740.1"/>
    </source>
</evidence>
<organism evidence="5 6">
    <name type="scientific">Lysobacter concretionis Ko07 = DSM 16239</name>
    <dbReference type="NCBI Taxonomy" id="1122185"/>
    <lineage>
        <taxon>Bacteria</taxon>
        <taxon>Pseudomonadati</taxon>
        <taxon>Pseudomonadota</taxon>
        <taxon>Gammaproteobacteria</taxon>
        <taxon>Lysobacterales</taxon>
        <taxon>Lysobacteraceae</taxon>
        <taxon>Novilysobacter</taxon>
    </lineage>
</organism>
<sequence>MNTPSTNNKNPRLIVIAAAAALALAGCATGPGYGSNSGYVTSPGYGTPANCYDCGTVVRIEQVAGNSNVPDATGAVLGGIVGAAAGRELGDDKSSGRRNTATVAGAVAGALAGNAIQKNISGATYNVQVRMDNGRTVVVSQRDLDGIREGSYVRVYDGRAWAR</sequence>
<feature type="chain" id="PRO_5001969106" description="Glycine zipper 2TM domain-containing protein" evidence="3">
    <location>
        <begin position="29"/>
        <end position="163"/>
    </location>
</feature>
<accession>A0A0A0ENA3</accession>
<dbReference type="PANTHER" id="PTHR35603">
    <property type="match status" value="1"/>
</dbReference>
<dbReference type="AlphaFoldDB" id="A0A0A0ENA3"/>
<dbReference type="STRING" id="1122185.N792_08745"/>